<evidence type="ECO:0000256" key="4">
    <source>
        <dbReference type="ARBA" id="ARBA00022737"/>
    </source>
</evidence>
<dbReference type="InterPro" id="IPR018247">
    <property type="entry name" value="EF_Hand_1_Ca_BS"/>
</dbReference>
<feature type="domain" description="EF-hand" evidence="7">
    <location>
        <begin position="129"/>
        <end position="164"/>
    </location>
</feature>
<keyword evidence="5" id="KW-0106">Calcium</keyword>
<comment type="similarity">
    <text evidence="1">Belongs to the recoverin family.</text>
</comment>
<reference evidence="8" key="1">
    <citation type="submission" date="2021-02" db="EMBL/GenBank/DDBJ databases">
        <authorList>
            <person name="Nowell W R."/>
        </authorList>
    </citation>
    <scope>NUCLEOTIDE SEQUENCE</scope>
</reference>
<proteinExistence type="inferred from homology"/>
<dbReference type="PANTHER" id="PTHR23055">
    <property type="entry name" value="CALCIUM BINDING PROTEINS"/>
    <property type="match status" value="1"/>
</dbReference>
<dbReference type="Gene3D" id="1.10.238.10">
    <property type="entry name" value="EF-hand"/>
    <property type="match status" value="1"/>
</dbReference>
<protein>
    <recommendedName>
        <fullName evidence="7">EF-hand domain-containing protein</fullName>
    </recommendedName>
</protein>
<sequence>MGNKQVEISGPTKLCKQHTDILKNATKFSEEEIREWHAEFLRDCHNGKLGKKEFKKFHRQYCRPEKANIFCDYIFKTYARNGNSGINYLKVTDKKEDCALCNDQGDRPGNESLNFAEFLIAVSPGSQGKLEDRISVLFDMYDKNGDKSIDERELTSMITAMYDLVDATELKGNNDPKNVAKKIMKDCYKDGGKKLNVSPGSQEDLDDRLGLTFNVAFKIFLLNLRFGFDE</sequence>
<keyword evidence="4" id="KW-0677">Repeat</keyword>
<dbReference type="GO" id="GO:0005509">
    <property type="term" value="F:calcium ion binding"/>
    <property type="evidence" value="ECO:0007669"/>
    <property type="project" value="InterPro"/>
</dbReference>
<gene>
    <name evidence="8" type="ORF">CJN711_LOCUS38566</name>
</gene>
<dbReference type="InterPro" id="IPR028846">
    <property type="entry name" value="Recoverin"/>
</dbReference>
<evidence type="ECO:0000256" key="1">
    <source>
        <dbReference type="ARBA" id="ARBA00006049"/>
    </source>
</evidence>
<dbReference type="InterPro" id="IPR011992">
    <property type="entry name" value="EF-hand-dom_pair"/>
</dbReference>
<dbReference type="PROSITE" id="PS50222">
    <property type="entry name" value="EF_HAND_2"/>
    <property type="match status" value="1"/>
</dbReference>
<evidence type="ECO:0000313" key="9">
    <source>
        <dbReference type="Proteomes" id="UP000663855"/>
    </source>
</evidence>
<evidence type="ECO:0000313" key="8">
    <source>
        <dbReference type="EMBL" id="CAF1625252.1"/>
    </source>
</evidence>
<keyword evidence="3" id="KW-0479">Metal-binding</keyword>
<dbReference type="InterPro" id="IPR002048">
    <property type="entry name" value="EF_hand_dom"/>
</dbReference>
<dbReference type="EMBL" id="CAJNOV010018879">
    <property type="protein sequence ID" value="CAF1625252.1"/>
    <property type="molecule type" value="Genomic_DNA"/>
</dbReference>
<comment type="caution">
    <text evidence="8">The sequence shown here is derived from an EMBL/GenBank/DDBJ whole genome shotgun (WGS) entry which is preliminary data.</text>
</comment>
<dbReference type="SUPFAM" id="SSF47473">
    <property type="entry name" value="EF-hand"/>
    <property type="match status" value="1"/>
</dbReference>
<accession>A0A816CTI7</accession>
<name>A0A816CTI7_9BILA</name>
<dbReference type="Proteomes" id="UP000663855">
    <property type="component" value="Unassembled WGS sequence"/>
</dbReference>
<dbReference type="AlphaFoldDB" id="A0A816CTI7"/>
<evidence type="ECO:0000256" key="3">
    <source>
        <dbReference type="ARBA" id="ARBA00022723"/>
    </source>
</evidence>
<dbReference type="PANTHER" id="PTHR23055:SF178">
    <property type="entry name" value="NEUROCALCIN HOMOLOG"/>
    <property type="match status" value="1"/>
</dbReference>
<evidence type="ECO:0000259" key="7">
    <source>
        <dbReference type="PROSITE" id="PS50222"/>
    </source>
</evidence>
<keyword evidence="2" id="KW-0519">Myristate</keyword>
<evidence type="ECO:0000256" key="2">
    <source>
        <dbReference type="ARBA" id="ARBA00022707"/>
    </source>
</evidence>
<evidence type="ECO:0000256" key="5">
    <source>
        <dbReference type="ARBA" id="ARBA00022837"/>
    </source>
</evidence>
<dbReference type="PROSITE" id="PS00018">
    <property type="entry name" value="EF_HAND_1"/>
    <property type="match status" value="1"/>
</dbReference>
<organism evidence="8 9">
    <name type="scientific">Rotaria magnacalcarata</name>
    <dbReference type="NCBI Taxonomy" id="392030"/>
    <lineage>
        <taxon>Eukaryota</taxon>
        <taxon>Metazoa</taxon>
        <taxon>Spiralia</taxon>
        <taxon>Gnathifera</taxon>
        <taxon>Rotifera</taxon>
        <taxon>Eurotatoria</taxon>
        <taxon>Bdelloidea</taxon>
        <taxon>Philodinida</taxon>
        <taxon>Philodinidae</taxon>
        <taxon>Rotaria</taxon>
    </lineage>
</organism>
<evidence type="ECO:0000256" key="6">
    <source>
        <dbReference type="ARBA" id="ARBA00023288"/>
    </source>
</evidence>
<dbReference type="PRINTS" id="PR00450">
    <property type="entry name" value="RECOVERIN"/>
</dbReference>
<keyword evidence="6" id="KW-0449">Lipoprotein</keyword>